<evidence type="ECO:0000256" key="1">
    <source>
        <dbReference type="SAM" id="MobiDB-lite"/>
    </source>
</evidence>
<dbReference type="Proteomes" id="UP001359485">
    <property type="component" value="Unassembled WGS sequence"/>
</dbReference>
<accession>A0ABR1B7Z1</accession>
<reference evidence="2 3" key="1">
    <citation type="submission" date="2023-09" db="EMBL/GenBank/DDBJ databases">
        <title>Genomes of two closely related lineages of the louse Polyplax serrata with different host specificities.</title>
        <authorList>
            <person name="Martinu J."/>
            <person name="Tarabai H."/>
            <person name="Stefka J."/>
            <person name="Hypsa V."/>
        </authorList>
    </citation>
    <scope>NUCLEOTIDE SEQUENCE [LARGE SCALE GENOMIC DNA]</scope>
    <source>
        <strain evidence="2">98ZLc_SE</strain>
    </source>
</reference>
<feature type="region of interest" description="Disordered" evidence="1">
    <location>
        <begin position="80"/>
        <end position="100"/>
    </location>
</feature>
<proteinExistence type="predicted"/>
<sequence length="114" mass="12941">MEINIKTDRIVERKLSRKAIIEGKLSTVASTANVKPKKQSRNRGKDSRLNDWMQKEQTVTHNGNQCAVKTNVSEYLQDVAKKNKKEDSKLRKEGRKEGRSTAAKCVSKIIQCNP</sequence>
<organism evidence="2 3">
    <name type="scientific">Polyplax serrata</name>
    <name type="common">Common mouse louse</name>
    <dbReference type="NCBI Taxonomy" id="468196"/>
    <lineage>
        <taxon>Eukaryota</taxon>
        <taxon>Metazoa</taxon>
        <taxon>Ecdysozoa</taxon>
        <taxon>Arthropoda</taxon>
        <taxon>Hexapoda</taxon>
        <taxon>Insecta</taxon>
        <taxon>Pterygota</taxon>
        <taxon>Neoptera</taxon>
        <taxon>Paraneoptera</taxon>
        <taxon>Psocodea</taxon>
        <taxon>Troctomorpha</taxon>
        <taxon>Phthiraptera</taxon>
        <taxon>Anoplura</taxon>
        <taxon>Polyplacidae</taxon>
        <taxon>Polyplax</taxon>
    </lineage>
</organism>
<protein>
    <submittedName>
        <fullName evidence="2">Uncharacterized protein</fullName>
    </submittedName>
</protein>
<comment type="caution">
    <text evidence="2">The sequence shown here is derived from an EMBL/GenBank/DDBJ whole genome shotgun (WGS) entry which is preliminary data.</text>
</comment>
<feature type="compositionally biased region" description="Basic and acidic residues" evidence="1">
    <location>
        <begin position="80"/>
        <end position="99"/>
    </location>
</feature>
<evidence type="ECO:0000313" key="3">
    <source>
        <dbReference type="Proteomes" id="UP001359485"/>
    </source>
</evidence>
<keyword evidence="3" id="KW-1185">Reference proteome</keyword>
<evidence type="ECO:0000313" key="2">
    <source>
        <dbReference type="EMBL" id="KAK6637209.1"/>
    </source>
</evidence>
<gene>
    <name evidence="2" type="ORF">RUM44_007623</name>
</gene>
<name>A0ABR1B7Z1_POLSC</name>
<dbReference type="EMBL" id="JAWJWF010000002">
    <property type="protein sequence ID" value="KAK6637209.1"/>
    <property type="molecule type" value="Genomic_DNA"/>
</dbReference>